<organism evidence="3 4">
    <name type="scientific">Burkholderia territorii</name>
    <dbReference type="NCBI Taxonomy" id="1503055"/>
    <lineage>
        <taxon>Bacteria</taxon>
        <taxon>Pseudomonadati</taxon>
        <taxon>Pseudomonadota</taxon>
        <taxon>Betaproteobacteria</taxon>
        <taxon>Burkholderiales</taxon>
        <taxon>Burkholderiaceae</taxon>
        <taxon>Burkholderia</taxon>
        <taxon>Burkholderia cepacia complex</taxon>
    </lineage>
</organism>
<sequence>MTRAERPDGSPVRQPKPAWGPGKNAALSIIAFAAIFGGFAYVERDARVGHATVTHDIADMIGTAVGKYRNAITAATLDTAGAASSVAPAEPVTPSVAGTPPASATPAMSAAAEPNAPPRTT</sequence>
<keyword evidence="2" id="KW-0812">Transmembrane</keyword>
<evidence type="ECO:0000313" key="3">
    <source>
        <dbReference type="EMBL" id="KAB0645527.1"/>
    </source>
</evidence>
<feature type="region of interest" description="Disordered" evidence="1">
    <location>
        <begin position="1"/>
        <end position="21"/>
    </location>
</feature>
<comment type="caution">
    <text evidence="3">The sequence shown here is derived from an EMBL/GenBank/DDBJ whole genome shotgun (WGS) entry which is preliminary data.</text>
</comment>
<protein>
    <submittedName>
        <fullName evidence="3">Uncharacterized protein</fullName>
    </submittedName>
</protein>
<feature type="region of interest" description="Disordered" evidence="1">
    <location>
        <begin position="82"/>
        <end position="121"/>
    </location>
</feature>
<evidence type="ECO:0000256" key="1">
    <source>
        <dbReference type="SAM" id="MobiDB-lite"/>
    </source>
</evidence>
<dbReference type="AlphaFoldDB" id="A0A6L3N6P1"/>
<feature type="non-terminal residue" evidence="3">
    <location>
        <position position="121"/>
    </location>
</feature>
<gene>
    <name evidence="3" type="ORF">F7R13_32110</name>
</gene>
<name>A0A6L3N6P1_9BURK</name>
<dbReference type="EMBL" id="VZOL01000940">
    <property type="protein sequence ID" value="KAB0645527.1"/>
    <property type="molecule type" value="Genomic_DNA"/>
</dbReference>
<keyword evidence="2" id="KW-1133">Transmembrane helix</keyword>
<accession>A0A6L3N6P1</accession>
<dbReference type="Proteomes" id="UP000473571">
    <property type="component" value="Unassembled WGS sequence"/>
</dbReference>
<feature type="compositionally biased region" description="Low complexity" evidence="1">
    <location>
        <begin position="93"/>
        <end position="114"/>
    </location>
</feature>
<keyword evidence="2" id="KW-0472">Membrane</keyword>
<feature type="transmembrane region" description="Helical" evidence="2">
    <location>
        <begin position="25"/>
        <end position="42"/>
    </location>
</feature>
<reference evidence="3 4" key="1">
    <citation type="submission" date="2019-09" db="EMBL/GenBank/DDBJ databases">
        <title>Draft genome sequences of 48 bacterial type strains from the CCUG.</title>
        <authorList>
            <person name="Tunovic T."/>
            <person name="Pineiro-Iglesias B."/>
            <person name="Unosson C."/>
            <person name="Inganas E."/>
            <person name="Ohlen M."/>
            <person name="Cardew S."/>
            <person name="Jensie-Markopoulos S."/>
            <person name="Salva-Serra F."/>
            <person name="Jaen-Luchoro D."/>
            <person name="Karlsson R."/>
            <person name="Svensson-Stadler L."/>
            <person name="Chun J."/>
            <person name="Moore E."/>
        </authorList>
    </citation>
    <scope>NUCLEOTIDE SEQUENCE [LARGE SCALE GENOMIC DNA]</scope>
    <source>
        <strain evidence="3 4">CCUG 65687</strain>
    </source>
</reference>
<evidence type="ECO:0000313" key="4">
    <source>
        <dbReference type="Proteomes" id="UP000473571"/>
    </source>
</evidence>
<proteinExistence type="predicted"/>
<evidence type="ECO:0000256" key="2">
    <source>
        <dbReference type="SAM" id="Phobius"/>
    </source>
</evidence>